<dbReference type="InterPro" id="IPR013417">
    <property type="entry name" value="CHP02588"/>
</dbReference>
<dbReference type="Proteomes" id="UP001596391">
    <property type="component" value="Unassembled WGS sequence"/>
</dbReference>
<evidence type="ECO:0000313" key="2">
    <source>
        <dbReference type="EMBL" id="MFC6645413.1"/>
    </source>
</evidence>
<sequence>MSEMFTSPTEPTERKLPTTAISIAAVAVVLLVAVLVLLGRRHGPAFDPTQPQPPAAYATNLEVSNITLSESDTMTGGKLTYIDGHVVNKGDKTVTGITAQLAFPNDAGTPPQIATEQMQIIRMRVPEVNAVPMNQDPIAPGAGADFRVIVENVAPAWNTQNPKITAIAVATK</sequence>
<proteinExistence type="predicted"/>
<comment type="caution">
    <text evidence="2">The sequence shown here is derived from an EMBL/GenBank/DDBJ whole genome shotgun (WGS) entry which is preliminary data.</text>
</comment>
<keyword evidence="1" id="KW-0472">Membrane</keyword>
<accession>A0ABW1ZB46</accession>
<keyword evidence="3" id="KW-1185">Reference proteome</keyword>
<evidence type="ECO:0000313" key="3">
    <source>
        <dbReference type="Proteomes" id="UP001596391"/>
    </source>
</evidence>
<name>A0ABW1ZB46_9BACT</name>
<reference evidence="3" key="1">
    <citation type="journal article" date="2019" name="Int. J. Syst. Evol. Microbiol.">
        <title>The Global Catalogue of Microorganisms (GCM) 10K type strain sequencing project: providing services to taxonomists for standard genome sequencing and annotation.</title>
        <authorList>
            <consortium name="The Broad Institute Genomics Platform"/>
            <consortium name="The Broad Institute Genome Sequencing Center for Infectious Disease"/>
            <person name="Wu L."/>
            <person name="Ma J."/>
        </authorList>
    </citation>
    <scope>NUCLEOTIDE SEQUENCE [LARGE SCALE GENOMIC DNA]</scope>
    <source>
        <strain evidence="3">CGMCC 1.16026</strain>
    </source>
</reference>
<keyword evidence="1" id="KW-0812">Transmembrane</keyword>
<feature type="transmembrane region" description="Helical" evidence="1">
    <location>
        <begin position="20"/>
        <end position="38"/>
    </location>
</feature>
<dbReference type="EMBL" id="JBHSWI010000001">
    <property type="protein sequence ID" value="MFC6645413.1"/>
    <property type="molecule type" value="Genomic_DNA"/>
</dbReference>
<dbReference type="Pfam" id="PF09624">
    <property type="entry name" value="DUF2393"/>
    <property type="match status" value="1"/>
</dbReference>
<keyword evidence="1" id="KW-1133">Transmembrane helix</keyword>
<gene>
    <name evidence="2" type="ORF">ACFQBQ_07410</name>
</gene>
<protein>
    <submittedName>
        <fullName evidence="2">DUF2393 domain-containing protein</fullName>
    </submittedName>
</protein>
<evidence type="ECO:0000256" key="1">
    <source>
        <dbReference type="SAM" id="Phobius"/>
    </source>
</evidence>
<organism evidence="2 3">
    <name type="scientific">Granulicella cerasi</name>
    <dbReference type="NCBI Taxonomy" id="741063"/>
    <lineage>
        <taxon>Bacteria</taxon>
        <taxon>Pseudomonadati</taxon>
        <taxon>Acidobacteriota</taxon>
        <taxon>Terriglobia</taxon>
        <taxon>Terriglobales</taxon>
        <taxon>Acidobacteriaceae</taxon>
        <taxon>Granulicella</taxon>
    </lineage>
</organism>
<dbReference type="RefSeq" id="WP_263371785.1">
    <property type="nucleotide sequence ID" value="NZ_JAGSYD010000003.1"/>
</dbReference>